<dbReference type="Proteomes" id="UP001153069">
    <property type="component" value="Unassembled WGS sequence"/>
</dbReference>
<evidence type="ECO:0000256" key="5">
    <source>
        <dbReference type="SAM" id="Phobius"/>
    </source>
</evidence>
<dbReference type="SUPFAM" id="SSF54001">
    <property type="entry name" value="Cysteine proteinases"/>
    <property type="match status" value="2"/>
</dbReference>
<dbReference type="OrthoDB" id="190265at2759"/>
<comment type="caution">
    <text evidence="8">The sequence shown here is derived from an EMBL/GenBank/DDBJ whole genome shotgun (WGS) entry which is preliminary data.</text>
</comment>
<dbReference type="InterPro" id="IPR013201">
    <property type="entry name" value="Prot_inhib_I29"/>
</dbReference>
<keyword evidence="3" id="KW-1015">Disulfide bond</keyword>
<dbReference type="PROSITE" id="PS00639">
    <property type="entry name" value="THIOL_PROTEASE_HIS"/>
    <property type="match status" value="1"/>
</dbReference>
<dbReference type="Gene3D" id="3.90.70.10">
    <property type="entry name" value="Cysteine proteinases"/>
    <property type="match status" value="2"/>
</dbReference>
<dbReference type="PRINTS" id="PR00705">
    <property type="entry name" value="PAPAIN"/>
</dbReference>
<reference evidence="8" key="1">
    <citation type="submission" date="2020-06" db="EMBL/GenBank/DDBJ databases">
        <authorList>
            <consortium name="Plant Systems Biology data submission"/>
        </authorList>
    </citation>
    <scope>NUCLEOTIDE SEQUENCE</scope>
    <source>
        <strain evidence="8">D6</strain>
    </source>
</reference>
<feature type="region of interest" description="Disordered" evidence="4">
    <location>
        <begin position="778"/>
        <end position="808"/>
    </location>
</feature>
<proteinExistence type="inferred from homology"/>
<organism evidence="8 9">
    <name type="scientific">Seminavis robusta</name>
    <dbReference type="NCBI Taxonomy" id="568900"/>
    <lineage>
        <taxon>Eukaryota</taxon>
        <taxon>Sar</taxon>
        <taxon>Stramenopiles</taxon>
        <taxon>Ochrophyta</taxon>
        <taxon>Bacillariophyta</taxon>
        <taxon>Bacillariophyceae</taxon>
        <taxon>Bacillariophycidae</taxon>
        <taxon>Naviculales</taxon>
        <taxon>Naviculaceae</taxon>
        <taxon>Seminavis</taxon>
    </lineage>
</organism>
<dbReference type="PANTHER" id="PTHR12411">
    <property type="entry name" value="CYSTEINE PROTEASE FAMILY C1-RELATED"/>
    <property type="match status" value="1"/>
</dbReference>
<name>A0A9N8DGX2_9STRA</name>
<dbReference type="SMART" id="SM00645">
    <property type="entry name" value="Pept_C1"/>
    <property type="match status" value="1"/>
</dbReference>
<feature type="compositionally biased region" description="Basic and acidic residues" evidence="4">
    <location>
        <begin position="244"/>
        <end position="254"/>
    </location>
</feature>
<keyword evidence="9" id="KW-1185">Reference proteome</keyword>
<evidence type="ECO:0000259" key="7">
    <source>
        <dbReference type="SMART" id="SM00848"/>
    </source>
</evidence>
<feature type="region of interest" description="Disordered" evidence="4">
    <location>
        <begin position="242"/>
        <end position="279"/>
    </location>
</feature>
<keyword evidence="5" id="KW-0812">Transmembrane</keyword>
<keyword evidence="2" id="KW-0865">Zymogen</keyword>
<evidence type="ECO:0000256" key="1">
    <source>
        <dbReference type="ARBA" id="ARBA00008455"/>
    </source>
</evidence>
<comment type="similarity">
    <text evidence="1">Belongs to the peptidase C1 family.</text>
</comment>
<dbReference type="GO" id="GO:0008234">
    <property type="term" value="F:cysteine-type peptidase activity"/>
    <property type="evidence" value="ECO:0007669"/>
    <property type="project" value="InterPro"/>
</dbReference>
<dbReference type="Pfam" id="PF00112">
    <property type="entry name" value="Peptidase_C1"/>
    <property type="match status" value="2"/>
</dbReference>
<dbReference type="EMBL" id="CAICTM010000083">
    <property type="protein sequence ID" value="CAB9500446.1"/>
    <property type="molecule type" value="Genomic_DNA"/>
</dbReference>
<evidence type="ECO:0000259" key="6">
    <source>
        <dbReference type="SMART" id="SM00645"/>
    </source>
</evidence>
<accession>A0A9N8DGX2</accession>
<dbReference type="GO" id="GO:0006508">
    <property type="term" value="P:proteolysis"/>
    <property type="evidence" value="ECO:0007669"/>
    <property type="project" value="InterPro"/>
</dbReference>
<dbReference type="PROSITE" id="PS00139">
    <property type="entry name" value="THIOL_PROTEASE_CYS"/>
    <property type="match status" value="1"/>
</dbReference>
<dbReference type="InterPro" id="IPR038765">
    <property type="entry name" value="Papain-like_cys_pep_sf"/>
</dbReference>
<feature type="domain" description="Peptidase C1A papain C-terminal" evidence="6">
    <location>
        <begin position="556"/>
        <end position="849"/>
    </location>
</feature>
<keyword evidence="5" id="KW-1133">Transmembrane helix</keyword>
<dbReference type="InterPro" id="IPR013128">
    <property type="entry name" value="Peptidase_C1A"/>
</dbReference>
<dbReference type="InterPro" id="IPR025660">
    <property type="entry name" value="Pept_his_AS"/>
</dbReference>
<dbReference type="InterPro" id="IPR000668">
    <property type="entry name" value="Peptidase_C1A_C"/>
</dbReference>
<dbReference type="Gene3D" id="1.10.287.2250">
    <property type="match status" value="1"/>
</dbReference>
<dbReference type="CDD" id="cd02248">
    <property type="entry name" value="Peptidase_C1A"/>
    <property type="match status" value="1"/>
</dbReference>
<gene>
    <name evidence="8" type="ORF">SEMRO_84_G044690.1</name>
</gene>
<dbReference type="InterPro" id="IPR000169">
    <property type="entry name" value="Pept_cys_AS"/>
</dbReference>
<evidence type="ECO:0000313" key="8">
    <source>
        <dbReference type="EMBL" id="CAB9500446.1"/>
    </source>
</evidence>
<feature type="domain" description="Cathepsin propeptide inhibitor" evidence="7">
    <location>
        <begin position="397"/>
        <end position="459"/>
    </location>
</feature>
<protein>
    <submittedName>
        <fullName evidence="8">KDEL-tailed cysteine endopeptidase</fullName>
    </submittedName>
</protein>
<dbReference type="SMART" id="SM00848">
    <property type="entry name" value="Inhibitor_I29"/>
    <property type="match status" value="1"/>
</dbReference>
<dbReference type="AlphaFoldDB" id="A0A9N8DGX2"/>
<dbReference type="InterPro" id="IPR039417">
    <property type="entry name" value="Peptidase_C1A_papain-like"/>
</dbReference>
<evidence type="ECO:0000256" key="3">
    <source>
        <dbReference type="ARBA" id="ARBA00023157"/>
    </source>
</evidence>
<sequence>MMKQPVFGSNHLQDLTTEEFQAQYLTGYNGPNADGHEVKTGRKRQLVNMPPVMHPEMKVTRHPTVHHRLLQQWQLARFTSSTKCSWWDVRAGCEWSFRSIWDCGACWAITAVETIESAYFIGTGSLLDLSETEVISCTDSCNMCFGGWPQDAYDYVMDHKGIMLSNDWGYDGDTLLALSQNMEADDSELDGDMFGSYISENCPASQGSGDGGNDGSRLLDLIDFTPADEPIQTTSGLLLTHRRSSAEKRADKGKSYSRGTFPPSYRPSPSRFEVEGPWGGGRGRTPGPLFQARRWLSFAKLWVLFFCAVLVVGTGVIFHTFHHRESRRSKSIQQQSEYNQQLANENQQVPQQILLLPLNNASELARQQREAEEALQKQNRHGARRLLSDLNDLRTEFENWIVKHGKNYASPHEKEHRFGVWKDNHFRTAAKNKRHGNCPMMKQPVFGSNHLQDLTTEEFQAQYLTGYNGPNADGHEVKTGRKRQLVNMPPVMHPEMKVTRHPTVHHRLLQQWQLARFTSSTKCSWWDVSCWMRVVFQEYLYVGTGTMEPKYDSDTYPNSIDWRDMGAITDVRRQGDCGACWAITAVETIESAYFIGTGSLLDLSETEVISCTDSCNMCFGGWPQDAYDYVMDHKGIMLSNDWGYDGDTLLALSQNMEADDSELDGDMFGSYISENCPASQGSGDGGNDGSRYGNIKGYGFATDRCVCYSDGSGCDCDNQNEGLAVRNLASYGPATVCLDASVWQDYSGGIITSSSGCNPQFLAMNHCVQVVGYAYNDGSSQADDQDEGGSGDSGSGSNDSGSGSGDGNDRVGYWIVRNQWSQNWGMSGYAYVSMGENTCGILNDMTQAYMAN</sequence>
<evidence type="ECO:0000256" key="2">
    <source>
        <dbReference type="ARBA" id="ARBA00023145"/>
    </source>
</evidence>
<keyword evidence="5" id="KW-0472">Membrane</keyword>
<feature type="transmembrane region" description="Helical" evidence="5">
    <location>
        <begin position="301"/>
        <end position="321"/>
    </location>
</feature>
<evidence type="ECO:0000313" key="9">
    <source>
        <dbReference type="Proteomes" id="UP001153069"/>
    </source>
</evidence>
<dbReference type="Pfam" id="PF08246">
    <property type="entry name" value="Inhibitor_I29"/>
    <property type="match status" value="1"/>
</dbReference>
<evidence type="ECO:0000256" key="4">
    <source>
        <dbReference type="SAM" id="MobiDB-lite"/>
    </source>
</evidence>